<dbReference type="InterPro" id="IPR020846">
    <property type="entry name" value="MFS_dom"/>
</dbReference>
<evidence type="ECO:0000256" key="1">
    <source>
        <dbReference type="ARBA" id="ARBA00004651"/>
    </source>
</evidence>
<evidence type="ECO:0000256" key="6">
    <source>
        <dbReference type="ARBA" id="ARBA00023136"/>
    </source>
</evidence>
<dbReference type="NCBIfam" id="TIGR00711">
    <property type="entry name" value="efflux_EmrB"/>
    <property type="match status" value="1"/>
</dbReference>
<dbReference type="Gene3D" id="1.20.1250.20">
    <property type="entry name" value="MFS general substrate transporter like domains"/>
    <property type="match status" value="1"/>
</dbReference>
<dbReference type="PROSITE" id="PS50850">
    <property type="entry name" value="MFS"/>
    <property type="match status" value="1"/>
</dbReference>
<feature type="transmembrane region" description="Helical" evidence="8">
    <location>
        <begin position="160"/>
        <end position="177"/>
    </location>
</feature>
<dbReference type="PANTHER" id="PTHR42718:SF46">
    <property type="entry name" value="BLR6921 PROTEIN"/>
    <property type="match status" value="1"/>
</dbReference>
<dbReference type="InterPro" id="IPR036259">
    <property type="entry name" value="MFS_trans_sf"/>
</dbReference>
<feature type="transmembrane region" description="Helical" evidence="8">
    <location>
        <begin position="292"/>
        <end position="312"/>
    </location>
</feature>
<evidence type="ECO:0000256" key="7">
    <source>
        <dbReference type="SAM" id="MobiDB-lite"/>
    </source>
</evidence>
<dbReference type="SUPFAM" id="SSF103473">
    <property type="entry name" value="MFS general substrate transporter"/>
    <property type="match status" value="1"/>
</dbReference>
<keyword evidence="3" id="KW-1003">Cell membrane</keyword>
<feature type="transmembrane region" description="Helical" evidence="8">
    <location>
        <begin position="104"/>
        <end position="123"/>
    </location>
</feature>
<dbReference type="Pfam" id="PF07690">
    <property type="entry name" value="MFS_1"/>
    <property type="match status" value="1"/>
</dbReference>
<evidence type="ECO:0000256" key="3">
    <source>
        <dbReference type="ARBA" id="ARBA00022475"/>
    </source>
</evidence>
<organism evidence="10 11">
    <name type="scientific">Actinomadura fibrosa</name>
    <dbReference type="NCBI Taxonomy" id="111802"/>
    <lineage>
        <taxon>Bacteria</taxon>
        <taxon>Bacillati</taxon>
        <taxon>Actinomycetota</taxon>
        <taxon>Actinomycetes</taxon>
        <taxon>Streptosporangiales</taxon>
        <taxon>Thermomonosporaceae</taxon>
        <taxon>Actinomadura</taxon>
    </lineage>
</organism>
<keyword evidence="4 8" id="KW-0812">Transmembrane</keyword>
<proteinExistence type="predicted"/>
<protein>
    <submittedName>
        <fullName evidence="10">MFS transporter</fullName>
    </submittedName>
</protein>
<evidence type="ECO:0000256" key="4">
    <source>
        <dbReference type="ARBA" id="ARBA00022692"/>
    </source>
</evidence>
<evidence type="ECO:0000256" key="5">
    <source>
        <dbReference type="ARBA" id="ARBA00022989"/>
    </source>
</evidence>
<keyword evidence="11" id="KW-1185">Reference proteome</keyword>
<dbReference type="PANTHER" id="PTHR42718">
    <property type="entry name" value="MAJOR FACILITATOR SUPERFAMILY MULTIDRUG TRANSPORTER MFSC"/>
    <property type="match status" value="1"/>
</dbReference>
<feature type="transmembrane region" description="Helical" evidence="8">
    <location>
        <begin position="130"/>
        <end position="148"/>
    </location>
</feature>
<dbReference type="EMBL" id="JBHTGP010000003">
    <property type="protein sequence ID" value="MFD0684472.1"/>
    <property type="molecule type" value="Genomic_DNA"/>
</dbReference>
<evidence type="ECO:0000256" key="2">
    <source>
        <dbReference type="ARBA" id="ARBA00022448"/>
    </source>
</evidence>
<gene>
    <name evidence="10" type="ORF">ACFQZM_08200</name>
</gene>
<accession>A0ABW2XIB7</accession>
<feature type="domain" description="Major facilitator superfamily (MFS) profile" evidence="9">
    <location>
        <begin position="6"/>
        <end position="451"/>
    </location>
</feature>
<feature type="transmembrane region" description="Helical" evidence="8">
    <location>
        <begin position="222"/>
        <end position="239"/>
    </location>
</feature>
<evidence type="ECO:0000259" key="9">
    <source>
        <dbReference type="PROSITE" id="PS50850"/>
    </source>
</evidence>
<dbReference type="Proteomes" id="UP001597063">
    <property type="component" value="Unassembled WGS sequence"/>
</dbReference>
<feature type="region of interest" description="Disordered" evidence="7">
    <location>
        <begin position="467"/>
        <end position="486"/>
    </location>
</feature>
<feature type="transmembrane region" description="Helical" evidence="8">
    <location>
        <begin position="353"/>
        <end position="375"/>
    </location>
</feature>
<feature type="transmembrane region" description="Helical" evidence="8">
    <location>
        <begin position="425"/>
        <end position="446"/>
    </location>
</feature>
<feature type="transmembrane region" description="Helical" evidence="8">
    <location>
        <begin position="44"/>
        <end position="63"/>
    </location>
</feature>
<feature type="transmembrane region" description="Helical" evidence="8">
    <location>
        <begin position="75"/>
        <end position="98"/>
    </location>
</feature>
<reference evidence="11" key="1">
    <citation type="journal article" date="2019" name="Int. J. Syst. Evol. Microbiol.">
        <title>The Global Catalogue of Microorganisms (GCM) 10K type strain sequencing project: providing services to taxonomists for standard genome sequencing and annotation.</title>
        <authorList>
            <consortium name="The Broad Institute Genomics Platform"/>
            <consortium name="The Broad Institute Genome Sequencing Center for Infectious Disease"/>
            <person name="Wu L."/>
            <person name="Ma J."/>
        </authorList>
    </citation>
    <scope>NUCLEOTIDE SEQUENCE [LARGE SCALE GENOMIC DNA]</scope>
    <source>
        <strain evidence="11">JCM 9371</strain>
    </source>
</reference>
<name>A0ABW2XIB7_9ACTN</name>
<dbReference type="Gene3D" id="1.20.1720.10">
    <property type="entry name" value="Multidrug resistance protein D"/>
    <property type="match status" value="1"/>
</dbReference>
<dbReference type="CDD" id="cd17321">
    <property type="entry name" value="MFS_MMR_MDR_like"/>
    <property type="match status" value="1"/>
</dbReference>
<keyword evidence="5 8" id="KW-1133">Transmembrane helix</keyword>
<evidence type="ECO:0000256" key="8">
    <source>
        <dbReference type="SAM" id="Phobius"/>
    </source>
</evidence>
<comment type="subcellular location">
    <subcellularLocation>
        <location evidence="1">Cell membrane</location>
        <topology evidence="1">Multi-pass membrane protein</topology>
    </subcellularLocation>
</comment>
<keyword evidence="6 8" id="KW-0472">Membrane</keyword>
<feature type="transmembrane region" description="Helical" evidence="8">
    <location>
        <begin position="259"/>
        <end position="280"/>
    </location>
</feature>
<sequence>MTRKWVLGLASAASVMVALDATVVTTALSRIRLDLGTSMEQLEWTVNAYSLSFAVLLMTGAVLGDRFGRRRMFTAGLVLFTAASAACALAPGTGWLIAARAVQGAGAAFVMPLAMALLSAAYPPPDRPKALGAFAGLTGLAVVGGPVLGGAVTQGLAWEWIFWLNLPIGAVIVPLVLRRVPESRGGGRSVDAVGLVLVTGAALGLVWGLVRSDAAGWGSPEVAGTLAAGAVLAVAFVAWERVARQPMVPLGLFRHRGFAAGNAAGLLLYAALYGCLFFSAQFFQTGRGDRPLGAGLHLLAWTASVTVVAPVAGRLVNRTGARPLAATGLALQAAGMGWLALAASPTVPYWELIAPMLVAGAGVSMAMPAVQTAVLNAVAPQQIGNASGVFNTGRQFGGVLGVAVLALAFTGAGSYADPGAFTDGFAAALGVGAALSLAGAVAALAVPGRRPGAAGAAGAAAAGPAGQMVPAAASPSSSEAVRPSAP</sequence>
<feature type="transmembrane region" description="Helical" evidence="8">
    <location>
        <begin position="189"/>
        <end position="210"/>
    </location>
</feature>
<dbReference type="InterPro" id="IPR011701">
    <property type="entry name" value="MFS"/>
</dbReference>
<evidence type="ECO:0000313" key="11">
    <source>
        <dbReference type="Proteomes" id="UP001597063"/>
    </source>
</evidence>
<keyword evidence="2" id="KW-0813">Transport</keyword>
<evidence type="ECO:0000313" key="10">
    <source>
        <dbReference type="EMBL" id="MFD0684472.1"/>
    </source>
</evidence>
<dbReference type="InterPro" id="IPR004638">
    <property type="entry name" value="EmrB-like"/>
</dbReference>
<dbReference type="RefSeq" id="WP_378322293.1">
    <property type="nucleotide sequence ID" value="NZ_JBHTGP010000003.1"/>
</dbReference>
<feature type="transmembrane region" description="Helical" evidence="8">
    <location>
        <begin position="324"/>
        <end position="341"/>
    </location>
</feature>
<feature type="transmembrane region" description="Helical" evidence="8">
    <location>
        <begin position="396"/>
        <end position="413"/>
    </location>
</feature>
<comment type="caution">
    <text evidence="10">The sequence shown here is derived from an EMBL/GenBank/DDBJ whole genome shotgun (WGS) entry which is preliminary data.</text>
</comment>